<evidence type="ECO:0000313" key="1">
    <source>
        <dbReference type="Proteomes" id="UP000887569"/>
    </source>
</evidence>
<organism evidence="1 2">
    <name type="scientific">Parascaris univalens</name>
    <name type="common">Nematode worm</name>
    <dbReference type="NCBI Taxonomy" id="6257"/>
    <lineage>
        <taxon>Eukaryota</taxon>
        <taxon>Metazoa</taxon>
        <taxon>Ecdysozoa</taxon>
        <taxon>Nematoda</taxon>
        <taxon>Chromadorea</taxon>
        <taxon>Rhabditida</taxon>
        <taxon>Spirurina</taxon>
        <taxon>Ascaridomorpha</taxon>
        <taxon>Ascaridoidea</taxon>
        <taxon>Ascarididae</taxon>
        <taxon>Parascaris</taxon>
    </lineage>
</organism>
<accession>A0A915C678</accession>
<sequence length="56" mass="6210">MCLPLKKLLGLSTNEKVYLDANQFEHKGPLKIEVDSEVKIAKVYDIGPDVEIAPQA</sequence>
<evidence type="ECO:0000313" key="2">
    <source>
        <dbReference type="WBParaSite" id="PgR091_g029_t03"/>
    </source>
</evidence>
<dbReference type="AlphaFoldDB" id="A0A915C678"/>
<reference evidence="2" key="1">
    <citation type="submission" date="2022-11" db="UniProtKB">
        <authorList>
            <consortium name="WormBaseParasite"/>
        </authorList>
    </citation>
    <scope>IDENTIFICATION</scope>
</reference>
<keyword evidence="1" id="KW-1185">Reference proteome</keyword>
<proteinExistence type="predicted"/>
<name>A0A915C678_PARUN</name>
<dbReference type="Proteomes" id="UP000887569">
    <property type="component" value="Unplaced"/>
</dbReference>
<protein>
    <submittedName>
        <fullName evidence="2">V-SNARE coiled-coil homology domain-containing protein</fullName>
    </submittedName>
</protein>
<dbReference type="WBParaSite" id="PgR091_g029_t03">
    <property type="protein sequence ID" value="PgR091_g029_t03"/>
    <property type="gene ID" value="PgR091_g029"/>
</dbReference>